<sequence>MNYIMLLARLFSKEEWADDFLEFGKFRMNTLNSFKNYIDEYSYNIGDPLEGISSHYLGDHDVKLTIKHKNQVIDISDFVSLHIQRNDILYQNVFCMFAPSVIKDVEYTIESMTDKISLNEDTKKLGDHMVIIHKPEVFFERLKEASNKLNYILKLGLIDYRDFSKPIRLKDEEIGFVKSIDYAHQSEYRIMIDSRRNIDEHIDMQIGSLKDIAIKIKTEDFNNSFKITPKT</sequence>
<gene>
    <name evidence="1" type="ORF">F960_02651</name>
</gene>
<reference evidence="1 2" key="1">
    <citation type="submission" date="2013-02" db="EMBL/GenBank/DDBJ databases">
        <title>The Genome Sequence of Acinetobacter gerneri CIP 107464.</title>
        <authorList>
            <consortium name="The Broad Institute Genome Sequencing Platform"/>
            <consortium name="The Broad Institute Genome Sequencing Center for Infectious Disease"/>
            <person name="Cerqueira G."/>
            <person name="Feldgarden M."/>
            <person name="Courvalin P."/>
            <person name="Perichon B."/>
            <person name="Grillot-Courvalin C."/>
            <person name="Clermont D."/>
            <person name="Rocha E."/>
            <person name="Yoon E.-J."/>
            <person name="Nemec A."/>
            <person name="Walker B."/>
            <person name="Young S.K."/>
            <person name="Zeng Q."/>
            <person name="Gargeya S."/>
            <person name="Fitzgerald M."/>
            <person name="Haas B."/>
            <person name="Abouelleil A."/>
            <person name="Alvarado L."/>
            <person name="Arachchi H.M."/>
            <person name="Berlin A.M."/>
            <person name="Chapman S.B."/>
            <person name="Dewar J."/>
            <person name="Goldberg J."/>
            <person name="Griggs A."/>
            <person name="Gujja S."/>
            <person name="Hansen M."/>
            <person name="Howarth C."/>
            <person name="Imamovic A."/>
            <person name="Larimer J."/>
            <person name="McCowan C."/>
            <person name="Murphy C."/>
            <person name="Neiman D."/>
            <person name="Pearson M."/>
            <person name="Priest M."/>
            <person name="Roberts A."/>
            <person name="Saif S."/>
            <person name="Shea T."/>
            <person name="Sisk P."/>
            <person name="Sykes S."/>
            <person name="Wortman J."/>
            <person name="Nusbaum C."/>
            <person name="Birren B."/>
        </authorList>
    </citation>
    <scope>NUCLEOTIDE SEQUENCE [LARGE SCALE GENOMIC DNA]</scope>
    <source>
        <strain evidence="1 2">CIP 107464</strain>
    </source>
</reference>
<protein>
    <submittedName>
        <fullName evidence="1">Uncharacterized protein</fullName>
    </submittedName>
</protein>
<dbReference type="Proteomes" id="UP000013117">
    <property type="component" value="Unassembled WGS sequence"/>
</dbReference>
<evidence type="ECO:0000313" key="1">
    <source>
        <dbReference type="EMBL" id="ENV32929.1"/>
    </source>
</evidence>
<dbReference type="OrthoDB" id="6905277at2"/>
<dbReference type="AlphaFoldDB" id="N8ZGQ7"/>
<dbReference type="GeneID" id="84209965"/>
<dbReference type="STRING" id="202952.GCA_000747725_03498"/>
<dbReference type="PATRIC" id="fig|1120926.3.peg.2564"/>
<dbReference type="HOGENOM" id="CLU_1197718_0_0_6"/>
<dbReference type="EMBL" id="APPN01000071">
    <property type="protein sequence ID" value="ENV32929.1"/>
    <property type="molecule type" value="Genomic_DNA"/>
</dbReference>
<keyword evidence="2" id="KW-1185">Reference proteome</keyword>
<comment type="caution">
    <text evidence="1">The sequence shown here is derived from an EMBL/GenBank/DDBJ whole genome shotgun (WGS) entry which is preliminary data.</text>
</comment>
<organism evidence="1 2">
    <name type="scientific">Acinetobacter gerneri DSM 14967 = CIP 107464 = MTCC 9824</name>
    <dbReference type="NCBI Taxonomy" id="1120926"/>
    <lineage>
        <taxon>Bacteria</taxon>
        <taxon>Pseudomonadati</taxon>
        <taxon>Pseudomonadota</taxon>
        <taxon>Gammaproteobacteria</taxon>
        <taxon>Moraxellales</taxon>
        <taxon>Moraxellaceae</taxon>
        <taxon>Acinetobacter</taxon>
    </lineage>
</organism>
<evidence type="ECO:0000313" key="2">
    <source>
        <dbReference type="Proteomes" id="UP000013117"/>
    </source>
</evidence>
<proteinExistence type="predicted"/>
<accession>N8ZGQ7</accession>
<dbReference type="RefSeq" id="WP_004865382.1">
    <property type="nucleotide sequence ID" value="NZ_ASYY01000033.1"/>
</dbReference>
<name>N8ZGQ7_9GAMM</name>